<dbReference type="HAMAP" id="MF_00038">
    <property type="entry name" value="MraY"/>
    <property type="match status" value="1"/>
</dbReference>
<keyword evidence="3 7" id="KW-0808">Transferase</keyword>
<keyword evidence="4 7" id="KW-0812">Transmembrane</keyword>
<dbReference type="InterPro" id="IPR003524">
    <property type="entry name" value="PNAcMuramoyl-5peptid_Trfase"/>
</dbReference>
<evidence type="ECO:0000256" key="9">
    <source>
        <dbReference type="PIRSR" id="PIRSR600715-1"/>
    </source>
</evidence>
<dbReference type="GO" id="GO:0008963">
    <property type="term" value="F:phospho-N-acetylmuramoyl-pentapeptide-transferase activity"/>
    <property type="evidence" value="ECO:0007669"/>
    <property type="project" value="UniProtKB-UniRule"/>
</dbReference>
<dbReference type="RefSeq" id="WP_224144381.1">
    <property type="nucleotide sequence ID" value="NZ_CBCPIF010000001.1"/>
</dbReference>
<evidence type="ECO:0000313" key="11">
    <source>
        <dbReference type="Proteomes" id="UP000752647"/>
    </source>
</evidence>
<keyword evidence="6 7" id="KW-0472">Membrane</keyword>
<feature type="binding site" evidence="9">
    <location>
        <position position="229"/>
    </location>
    <ligand>
        <name>Mg(2+)</name>
        <dbReference type="ChEBI" id="CHEBI:18420"/>
    </ligand>
</feature>
<dbReference type="GO" id="GO:0008360">
    <property type="term" value="P:regulation of cell shape"/>
    <property type="evidence" value="ECO:0007669"/>
    <property type="project" value="UniProtKB-KW"/>
</dbReference>
<dbReference type="GO" id="GO:0051301">
    <property type="term" value="P:cell division"/>
    <property type="evidence" value="ECO:0007669"/>
    <property type="project" value="UniProtKB-KW"/>
</dbReference>
<dbReference type="PROSITE" id="PS01348">
    <property type="entry name" value="MRAY_2"/>
    <property type="match status" value="1"/>
</dbReference>
<dbReference type="EC" id="2.7.8.13" evidence="7 8"/>
<comment type="function">
    <text evidence="7">Catalyzes the initial step of the lipid cycle reactions in the biosynthesis of the cell wall peptidoglycan: transfers peptidoglycan precursor phospho-MurNAc-pentapeptide from UDP-MurNAc-pentapeptide onto the lipid carrier undecaprenyl phosphate, yielding undecaprenyl-pyrophosphoryl-MurNAc-pentapeptide, known as lipid I.</text>
</comment>
<keyword evidence="7" id="KW-0132">Cell division</keyword>
<feature type="binding site" evidence="9">
    <location>
        <position position="169"/>
    </location>
    <ligand>
        <name>Mg(2+)</name>
        <dbReference type="ChEBI" id="CHEBI:18420"/>
    </ligand>
</feature>
<keyword evidence="7 9" id="KW-0479">Metal-binding</keyword>
<comment type="cofactor">
    <cofactor evidence="7 9">
        <name>Mg(2+)</name>
        <dbReference type="ChEBI" id="CHEBI:18420"/>
    </cofactor>
</comment>
<evidence type="ECO:0000313" key="10">
    <source>
        <dbReference type="EMBL" id="MBZ5963187.1"/>
    </source>
</evidence>
<evidence type="ECO:0000256" key="3">
    <source>
        <dbReference type="ARBA" id="ARBA00022679"/>
    </source>
</evidence>
<keyword evidence="7" id="KW-0131">Cell cycle</keyword>
<evidence type="ECO:0000256" key="4">
    <source>
        <dbReference type="ARBA" id="ARBA00022692"/>
    </source>
</evidence>
<feature type="transmembrane region" description="Helical" evidence="7">
    <location>
        <begin position="200"/>
        <end position="218"/>
    </location>
</feature>
<keyword evidence="7" id="KW-0573">Peptidoglycan synthesis</keyword>
<comment type="caution">
    <text evidence="10">The sequence shown here is derived from an EMBL/GenBank/DDBJ whole genome shotgun (WGS) entry which is preliminary data.</text>
</comment>
<evidence type="ECO:0000256" key="2">
    <source>
        <dbReference type="ARBA" id="ARBA00005583"/>
    </source>
</evidence>
<proteinExistence type="inferred from homology"/>
<dbReference type="GO" id="GO:0071555">
    <property type="term" value="P:cell wall organization"/>
    <property type="evidence" value="ECO:0007669"/>
    <property type="project" value="UniProtKB-KW"/>
</dbReference>
<dbReference type="PANTHER" id="PTHR22926">
    <property type="entry name" value="PHOSPHO-N-ACETYLMURAMOYL-PENTAPEPTIDE-TRANSFERASE"/>
    <property type="match status" value="1"/>
</dbReference>
<comment type="subcellular location">
    <subcellularLocation>
        <location evidence="7">Cell membrane</location>
        <topology evidence="7">Multi-pass membrane protein</topology>
    </subcellularLocation>
    <subcellularLocation>
        <location evidence="1">Membrane</location>
        <topology evidence="1">Multi-pass membrane protein</topology>
    </subcellularLocation>
</comment>
<dbReference type="AlphaFoldDB" id="A0A9Q3SYZ9"/>
<dbReference type="GO" id="GO:0046872">
    <property type="term" value="F:metal ion binding"/>
    <property type="evidence" value="ECO:0007669"/>
    <property type="project" value="UniProtKB-KW"/>
</dbReference>
<keyword evidence="7 9" id="KW-0460">Magnesium</keyword>
<dbReference type="InterPro" id="IPR018480">
    <property type="entry name" value="PNAcMuramoyl-5peptid_Trfase_CS"/>
</dbReference>
<evidence type="ECO:0000256" key="6">
    <source>
        <dbReference type="ARBA" id="ARBA00023136"/>
    </source>
</evidence>
<comment type="similarity">
    <text evidence="2 7">Belongs to the glycosyltransferase 4 family. MraY subfamily.</text>
</comment>
<feature type="transmembrane region" description="Helical" evidence="7">
    <location>
        <begin position="225"/>
        <end position="246"/>
    </location>
</feature>
<gene>
    <name evidence="7 10" type="primary">mraY</name>
    <name evidence="10" type="ORF">KIJ12_08550</name>
</gene>
<comment type="catalytic activity">
    <reaction evidence="7">
        <text>UDP-N-acetyl-alpha-D-muramoyl-L-alanyl-gamma-D-glutamyl-L-lysyl-D-alanyl-D-alanine + di-trans,octa-cis-undecaprenyl phosphate = Mur2Ac(oyl-L-Ala-gamma-D-Glu-L-Lys-D-Ala-D-Ala)-di-trans,octa-cis-undecaprenyl diphosphate + UMP</text>
        <dbReference type="Rhea" id="RHEA:21920"/>
        <dbReference type="ChEBI" id="CHEBI:57865"/>
        <dbReference type="ChEBI" id="CHEBI:60032"/>
        <dbReference type="ChEBI" id="CHEBI:60392"/>
        <dbReference type="ChEBI" id="CHEBI:70758"/>
        <dbReference type="EC" id="2.7.8.13"/>
    </reaction>
</comment>
<dbReference type="PROSITE" id="PS01347">
    <property type="entry name" value="MRAY_1"/>
    <property type="match status" value="1"/>
</dbReference>
<dbReference type="GO" id="GO:0009252">
    <property type="term" value="P:peptidoglycan biosynthetic process"/>
    <property type="evidence" value="ECO:0007669"/>
    <property type="project" value="UniProtKB-UniRule"/>
</dbReference>
<dbReference type="InterPro" id="IPR000715">
    <property type="entry name" value="Glycosyl_transferase_4"/>
</dbReference>
<protein>
    <recommendedName>
        <fullName evidence="7 8">Phospho-N-acetylmuramoyl-pentapeptide-transferase</fullName>
        <ecNumber evidence="7 8">2.7.8.13</ecNumber>
    </recommendedName>
    <alternativeName>
        <fullName evidence="7">UDP-MurNAc-pentapeptide phosphotransferase</fullName>
    </alternativeName>
</protein>
<dbReference type="PANTHER" id="PTHR22926:SF5">
    <property type="entry name" value="PHOSPHO-N-ACETYLMURAMOYL-PENTAPEPTIDE-TRANSFERASE HOMOLOG"/>
    <property type="match status" value="1"/>
</dbReference>
<dbReference type="GO" id="GO:0005886">
    <property type="term" value="C:plasma membrane"/>
    <property type="evidence" value="ECO:0007669"/>
    <property type="project" value="UniProtKB-SubCell"/>
</dbReference>
<dbReference type="EMBL" id="JAHBFI010000019">
    <property type="protein sequence ID" value="MBZ5963187.1"/>
    <property type="molecule type" value="Genomic_DNA"/>
</dbReference>
<evidence type="ECO:0000256" key="1">
    <source>
        <dbReference type="ARBA" id="ARBA00004141"/>
    </source>
</evidence>
<reference evidence="10" key="1">
    <citation type="submission" date="2021-05" db="EMBL/GenBank/DDBJ databases">
        <title>Pangenome of Leuconostoc gelidum warrants species status for Leuconostoc gelidum subsp. gasicomitatum.</title>
        <authorList>
            <person name="Johansson P."/>
            <person name="Sade E."/>
            <person name="Hultman J."/>
            <person name="Auvinen P."/>
            <person name="Bjorkroth J."/>
        </authorList>
    </citation>
    <scope>NUCLEOTIDE SEQUENCE</scope>
    <source>
        <strain evidence="10">A.21.4</strain>
    </source>
</reference>
<dbReference type="NCBIfam" id="TIGR00445">
    <property type="entry name" value="mraY"/>
    <property type="match status" value="1"/>
</dbReference>
<keyword evidence="5 7" id="KW-1133">Transmembrane helix</keyword>
<evidence type="ECO:0000256" key="8">
    <source>
        <dbReference type="NCBIfam" id="TIGR00445"/>
    </source>
</evidence>
<feature type="transmembrane region" description="Helical" evidence="7">
    <location>
        <begin position="174"/>
        <end position="194"/>
    </location>
</feature>
<feature type="transmembrane region" description="Helical" evidence="7">
    <location>
        <begin position="116"/>
        <end position="133"/>
    </location>
</feature>
<evidence type="ECO:0000256" key="7">
    <source>
        <dbReference type="HAMAP-Rule" id="MF_00038"/>
    </source>
</evidence>
<accession>A0A9Q3SYZ9</accession>
<sequence>MSENLWALARALIVTVIFMPFLIKFLKQSKEQAVIRKLGPDHQAKSGTPSMGGVLFVAAASISSLIGGGLHNGWHGVMTMVIPVVAFLAYATIGGIDDTLKLINHADDGFAFKPKLIAQTISAAVIMLIMWLMGVPFTLYVPLLGTFNLGIFYFVFLWFWLVGWSNATNLTDGLDGLLAGISIIVYAAYSIIAMNMHNQILVIFNFSVIGSLIGFLIFNKPTAKIFMGDTGSLALGAGLAIESILLGMPFSLVWFGLVFVIETLSVIIQTIGYHFWHKRIFPMAPIHHSFEKFGWSEWQIDTLFWILSVILAVAGIFYMN</sequence>
<feature type="transmembrane region" description="Helical" evidence="7">
    <location>
        <begin position="6"/>
        <end position="26"/>
    </location>
</feature>
<feature type="transmembrane region" description="Helical" evidence="7">
    <location>
        <begin position="73"/>
        <end position="96"/>
    </location>
</feature>
<dbReference type="CDD" id="cd06852">
    <property type="entry name" value="GT_MraY"/>
    <property type="match status" value="1"/>
</dbReference>
<feature type="transmembrane region" description="Helical" evidence="7">
    <location>
        <begin position="302"/>
        <end position="319"/>
    </location>
</feature>
<dbReference type="Pfam" id="PF00953">
    <property type="entry name" value="Glycos_transf_4"/>
    <property type="match status" value="1"/>
</dbReference>
<keyword evidence="7" id="KW-1003">Cell membrane</keyword>
<organism evidence="10 11">
    <name type="scientific">Leuconostoc gasicomitatum</name>
    <dbReference type="NCBI Taxonomy" id="115778"/>
    <lineage>
        <taxon>Bacteria</taxon>
        <taxon>Bacillati</taxon>
        <taxon>Bacillota</taxon>
        <taxon>Bacilli</taxon>
        <taxon>Lactobacillales</taxon>
        <taxon>Lactobacillaceae</taxon>
        <taxon>Leuconostoc</taxon>
        <taxon>Leuconostoc gelidum group</taxon>
    </lineage>
</organism>
<feature type="transmembrane region" description="Helical" evidence="7">
    <location>
        <begin position="139"/>
        <end position="162"/>
    </location>
</feature>
<keyword evidence="7" id="KW-0961">Cell wall biogenesis/degradation</keyword>
<name>A0A9Q3SYZ9_9LACO</name>
<evidence type="ECO:0000256" key="5">
    <source>
        <dbReference type="ARBA" id="ARBA00022989"/>
    </source>
</evidence>
<dbReference type="Proteomes" id="UP000752647">
    <property type="component" value="Unassembled WGS sequence"/>
</dbReference>
<keyword evidence="7" id="KW-0133">Cell shape</keyword>
<comment type="pathway">
    <text evidence="7">Cell wall biogenesis; peptidoglycan biosynthesis.</text>
</comment>
<feature type="transmembrane region" description="Helical" evidence="7">
    <location>
        <begin position="252"/>
        <end position="276"/>
    </location>
</feature>
<dbReference type="Pfam" id="PF10555">
    <property type="entry name" value="MraY_sig1"/>
    <property type="match status" value="1"/>
</dbReference>
<feature type="transmembrane region" description="Helical" evidence="7">
    <location>
        <begin position="47"/>
        <end position="67"/>
    </location>
</feature>